<evidence type="ECO:0000313" key="1">
    <source>
        <dbReference type="EMBL" id="CAH3193122.1"/>
    </source>
</evidence>
<comment type="caution">
    <text evidence="1">The sequence shown here is derived from an EMBL/GenBank/DDBJ whole genome shotgun (WGS) entry which is preliminary data.</text>
</comment>
<protein>
    <submittedName>
        <fullName evidence="1">Uncharacterized protein</fullName>
    </submittedName>
</protein>
<dbReference type="Proteomes" id="UP001159427">
    <property type="component" value="Unassembled WGS sequence"/>
</dbReference>
<keyword evidence="2" id="KW-1185">Reference proteome</keyword>
<feature type="non-terminal residue" evidence="1">
    <location>
        <position position="1"/>
    </location>
</feature>
<gene>
    <name evidence="1" type="ORF">PEVE_00025215</name>
</gene>
<evidence type="ECO:0000313" key="2">
    <source>
        <dbReference type="Proteomes" id="UP001159427"/>
    </source>
</evidence>
<accession>A0ABN8SND8</accession>
<name>A0ABN8SND8_9CNID</name>
<proteinExistence type="predicted"/>
<dbReference type="EMBL" id="CALNXI010003390">
    <property type="protein sequence ID" value="CAH3193122.1"/>
    <property type="molecule type" value="Genomic_DNA"/>
</dbReference>
<sequence>KGSKEFLLGKLNEGARSGYKADPVQFAKEIKEVRHEGGHVVFTTKEWGSSKQITSLFPRLTAAVQHQLGVRKNEDFVRIQSEVAHETLRSTLLNEMRTPDHPTWF</sequence>
<organism evidence="1 2">
    <name type="scientific">Porites evermanni</name>
    <dbReference type="NCBI Taxonomy" id="104178"/>
    <lineage>
        <taxon>Eukaryota</taxon>
        <taxon>Metazoa</taxon>
        <taxon>Cnidaria</taxon>
        <taxon>Anthozoa</taxon>
        <taxon>Hexacorallia</taxon>
        <taxon>Scleractinia</taxon>
        <taxon>Fungiina</taxon>
        <taxon>Poritidae</taxon>
        <taxon>Porites</taxon>
    </lineage>
</organism>
<reference evidence="1 2" key="1">
    <citation type="submission" date="2022-05" db="EMBL/GenBank/DDBJ databases">
        <authorList>
            <consortium name="Genoscope - CEA"/>
            <person name="William W."/>
        </authorList>
    </citation>
    <scope>NUCLEOTIDE SEQUENCE [LARGE SCALE GENOMIC DNA]</scope>
</reference>